<accession>A0A450VVP7</accession>
<dbReference type="EMBL" id="CAADFG010000543">
    <property type="protein sequence ID" value="VFK05396.1"/>
    <property type="molecule type" value="Genomic_DNA"/>
</dbReference>
<protein>
    <submittedName>
        <fullName evidence="3">Alpha/beta hydrolase fold</fullName>
    </submittedName>
</protein>
<evidence type="ECO:0000313" key="3">
    <source>
        <dbReference type="EMBL" id="VFK08842.1"/>
    </source>
</evidence>
<sequence length="56" mass="5846">MLMSDDSAGVGLSLATLLSLRDAGSLSLPAAVIFFSPWTDLNISGESESFNARTDP</sequence>
<dbReference type="AlphaFoldDB" id="A0A450VVP7"/>
<keyword evidence="3" id="KW-0378">Hydrolase</keyword>
<proteinExistence type="predicted"/>
<evidence type="ECO:0000313" key="1">
    <source>
        <dbReference type="EMBL" id="VFK05353.1"/>
    </source>
</evidence>
<dbReference type="Gene3D" id="3.40.50.1820">
    <property type="entry name" value="alpha/beta hydrolase"/>
    <property type="match status" value="1"/>
</dbReference>
<dbReference type="GO" id="GO:0016787">
    <property type="term" value="F:hydrolase activity"/>
    <property type="evidence" value="ECO:0007669"/>
    <property type="project" value="UniProtKB-KW"/>
</dbReference>
<dbReference type="SUPFAM" id="SSF53474">
    <property type="entry name" value="alpha/beta-Hydrolases"/>
    <property type="match status" value="1"/>
</dbReference>
<organism evidence="3">
    <name type="scientific">Candidatus Kentrum eta</name>
    <dbReference type="NCBI Taxonomy" id="2126337"/>
    <lineage>
        <taxon>Bacteria</taxon>
        <taxon>Pseudomonadati</taxon>
        <taxon>Pseudomonadota</taxon>
        <taxon>Gammaproteobacteria</taxon>
        <taxon>Candidatus Kentrum</taxon>
    </lineage>
</organism>
<dbReference type="InterPro" id="IPR029058">
    <property type="entry name" value="AB_hydrolase_fold"/>
</dbReference>
<name>A0A450VVP7_9GAMM</name>
<dbReference type="EMBL" id="CAADFI010000574">
    <property type="protein sequence ID" value="VFK05353.1"/>
    <property type="molecule type" value="Genomic_DNA"/>
</dbReference>
<gene>
    <name evidence="2" type="ORF">BECKH772A_GA0070896_105431</name>
    <name evidence="1" type="ORF">BECKH772B_GA0070898_105741</name>
    <name evidence="3" type="ORF">BECKH772C_GA0070978_105521</name>
</gene>
<reference evidence="3" key="1">
    <citation type="submission" date="2019-02" db="EMBL/GenBank/DDBJ databases">
        <authorList>
            <person name="Gruber-Vodicka R. H."/>
            <person name="Seah K. B. B."/>
        </authorList>
    </citation>
    <scope>NUCLEOTIDE SEQUENCE</scope>
    <source>
        <strain evidence="3">BECK_SA2B12</strain>
        <strain evidence="2">BECK_SA2B15</strain>
        <strain evidence="1">BECK_SA2B20</strain>
    </source>
</reference>
<evidence type="ECO:0000313" key="2">
    <source>
        <dbReference type="EMBL" id="VFK05396.1"/>
    </source>
</evidence>
<dbReference type="EMBL" id="CAADFJ010000552">
    <property type="protein sequence ID" value="VFK08842.1"/>
    <property type="molecule type" value="Genomic_DNA"/>
</dbReference>